<dbReference type="Ensembl" id="ENSOMYT00000140346.1">
    <property type="protein sequence ID" value="ENSOMYP00000107188.1"/>
    <property type="gene ID" value="ENSOMYG00000009562.2"/>
</dbReference>
<keyword evidence="6" id="KW-1185">Reference proteome</keyword>
<dbReference type="GeneTree" id="ENSGT00940000153110"/>
<reference evidence="5" key="3">
    <citation type="submission" date="2025-09" db="UniProtKB">
        <authorList>
            <consortium name="Ensembl"/>
        </authorList>
    </citation>
    <scope>IDENTIFICATION</scope>
</reference>
<name>A0A8K9UDZ6_ONCMY</name>
<proteinExistence type="predicted"/>
<dbReference type="InterPro" id="IPR025252">
    <property type="entry name" value="DUF4200"/>
</dbReference>
<dbReference type="Proteomes" id="UP000694395">
    <property type="component" value="Chromosome 7"/>
</dbReference>
<keyword evidence="1 2" id="KW-0175">Coiled coil</keyword>
<dbReference type="AlphaFoldDB" id="A0A8K9UDZ6"/>
<evidence type="ECO:0000259" key="4">
    <source>
        <dbReference type="Pfam" id="PF13863"/>
    </source>
</evidence>
<evidence type="ECO:0000313" key="6">
    <source>
        <dbReference type="Proteomes" id="UP000694395"/>
    </source>
</evidence>
<feature type="region of interest" description="Disordered" evidence="3">
    <location>
        <begin position="180"/>
        <end position="242"/>
    </location>
</feature>
<sequence>MENQKPLSLALCLYTQPQSHRLTLSCCVTNQPYRFSSDCNIDKESINEFINQKKEMFLLEYSLAVKRREIEQLEKVAAAEERKLTHAEQFLEDDAIIFDQFLKENDKNSVEAIKVAELETKVKMEKMSEIKRITTRMVTIKSDISKFEDIIKEFKMHKEFLFKLSPLEWQEAHRAKAKTLKLKSATRSATKSATKDKPKEKDKDERATPKRPTDSKESFAGRELPPIRDARTPSRQSTGRIFHLPRNKSVTCMWCLLPLQENPELYFRDPRQLLELLTELEEQNLSLIQNSRETEDAQEEFRQVMDYNRKKMEVETNQLTQQIDIMTHTIQRERERAAELELRARLFNFGKYKSDDQEGMFDSLGVKVEEVYRGCVGDSEANLSTLQMLKAIESRLDELLENVEIVPKERLVLAERAKEKERRFRLRDEKMHQDKQHQEERLKRALERAHADVKKTVSHTICLNTTQLQSYSPKLCANFCPKISV</sequence>
<dbReference type="PANTHER" id="PTHR21683:SF3">
    <property type="entry name" value="CILIA AND FLAGELLA ASSOCIATED PROTEIN 100"/>
    <property type="match status" value="1"/>
</dbReference>
<feature type="coiled-coil region" evidence="2">
    <location>
        <begin position="63"/>
        <end position="90"/>
    </location>
</feature>
<evidence type="ECO:0000313" key="5">
    <source>
        <dbReference type="Ensembl" id="ENSOMYP00000107188.1"/>
    </source>
</evidence>
<reference evidence="5" key="1">
    <citation type="submission" date="2020-07" db="EMBL/GenBank/DDBJ databases">
        <title>A long reads based de novo assembly of the rainbow trout Arlee double haploid line genome.</title>
        <authorList>
            <person name="Gao G."/>
            <person name="Palti Y."/>
        </authorList>
    </citation>
    <scope>NUCLEOTIDE SEQUENCE [LARGE SCALE GENOMIC DNA]</scope>
</reference>
<evidence type="ECO:0000256" key="2">
    <source>
        <dbReference type="SAM" id="Coils"/>
    </source>
</evidence>
<feature type="domain" description="DUF4200" evidence="4">
    <location>
        <begin position="49"/>
        <end position="166"/>
    </location>
</feature>
<gene>
    <name evidence="5" type="primary">CFAP100</name>
</gene>
<dbReference type="PANTHER" id="PTHR21683">
    <property type="entry name" value="COILED-COIL DOMAIN-CONTAINING PROTEIN 42 LIKE-2-LIKE-RELATED"/>
    <property type="match status" value="1"/>
</dbReference>
<evidence type="ECO:0000256" key="3">
    <source>
        <dbReference type="SAM" id="MobiDB-lite"/>
    </source>
</evidence>
<evidence type="ECO:0000256" key="1">
    <source>
        <dbReference type="ARBA" id="ARBA00023054"/>
    </source>
</evidence>
<protein>
    <submittedName>
        <fullName evidence="5">Cilia and flagella associated protein 100</fullName>
    </submittedName>
</protein>
<accession>A0A8K9UDZ6</accession>
<dbReference type="GO" id="GO:0005856">
    <property type="term" value="C:cytoskeleton"/>
    <property type="evidence" value="ECO:0007669"/>
    <property type="project" value="UniProtKB-ARBA"/>
</dbReference>
<reference evidence="5" key="2">
    <citation type="submission" date="2025-08" db="UniProtKB">
        <authorList>
            <consortium name="Ensembl"/>
        </authorList>
    </citation>
    <scope>IDENTIFICATION</scope>
</reference>
<organism evidence="5 6">
    <name type="scientific">Oncorhynchus mykiss</name>
    <name type="common">Rainbow trout</name>
    <name type="synonym">Salmo gairdneri</name>
    <dbReference type="NCBI Taxonomy" id="8022"/>
    <lineage>
        <taxon>Eukaryota</taxon>
        <taxon>Metazoa</taxon>
        <taxon>Chordata</taxon>
        <taxon>Craniata</taxon>
        <taxon>Vertebrata</taxon>
        <taxon>Euteleostomi</taxon>
        <taxon>Actinopterygii</taxon>
        <taxon>Neopterygii</taxon>
        <taxon>Teleostei</taxon>
        <taxon>Protacanthopterygii</taxon>
        <taxon>Salmoniformes</taxon>
        <taxon>Salmonidae</taxon>
        <taxon>Salmoninae</taxon>
        <taxon>Oncorhynchus</taxon>
    </lineage>
</organism>
<feature type="compositionally biased region" description="Basic and acidic residues" evidence="3">
    <location>
        <begin position="193"/>
        <end position="232"/>
    </location>
</feature>
<dbReference type="Pfam" id="PF13863">
    <property type="entry name" value="DUF4200"/>
    <property type="match status" value="1"/>
</dbReference>
<dbReference type="InterPro" id="IPR051147">
    <property type="entry name" value="CFAP_domain-containing"/>
</dbReference>